<proteinExistence type="predicted"/>
<dbReference type="Proteomes" id="UP001151760">
    <property type="component" value="Unassembled WGS sequence"/>
</dbReference>
<name>A0ABQ5GI98_9ASTR</name>
<evidence type="ECO:0000313" key="3">
    <source>
        <dbReference type="Proteomes" id="UP001151760"/>
    </source>
</evidence>
<keyword evidence="3" id="KW-1185">Reference proteome</keyword>
<keyword evidence="1" id="KW-0472">Membrane</keyword>
<comment type="caution">
    <text evidence="2">The sequence shown here is derived from an EMBL/GenBank/DDBJ whole genome shotgun (WGS) entry which is preliminary data.</text>
</comment>
<evidence type="ECO:0000313" key="2">
    <source>
        <dbReference type="EMBL" id="GJT74884.1"/>
    </source>
</evidence>
<feature type="transmembrane region" description="Helical" evidence="1">
    <location>
        <begin position="66"/>
        <end position="89"/>
    </location>
</feature>
<keyword evidence="1" id="KW-1133">Transmembrane helix</keyword>
<reference evidence="2" key="1">
    <citation type="journal article" date="2022" name="Int. J. Mol. Sci.">
        <title>Draft Genome of Tanacetum Coccineum: Genomic Comparison of Closely Related Tanacetum-Family Plants.</title>
        <authorList>
            <person name="Yamashiro T."/>
            <person name="Shiraishi A."/>
            <person name="Nakayama K."/>
            <person name="Satake H."/>
        </authorList>
    </citation>
    <scope>NUCLEOTIDE SEQUENCE</scope>
</reference>
<gene>
    <name evidence="2" type="ORF">Tco_1041609</name>
</gene>
<keyword evidence="1" id="KW-0812">Transmembrane</keyword>
<reference evidence="2" key="2">
    <citation type="submission" date="2022-01" db="EMBL/GenBank/DDBJ databases">
        <authorList>
            <person name="Yamashiro T."/>
            <person name="Shiraishi A."/>
            <person name="Satake H."/>
            <person name="Nakayama K."/>
        </authorList>
    </citation>
    <scope>NUCLEOTIDE SEQUENCE</scope>
</reference>
<organism evidence="2 3">
    <name type="scientific">Tanacetum coccineum</name>
    <dbReference type="NCBI Taxonomy" id="301880"/>
    <lineage>
        <taxon>Eukaryota</taxon>
        <taxon>Viridiplantae</taxon>
        <taxon>Streptophyta</taxon>
        <taxon>Embryophyta</taxon>
        <taxon>Tracheophyta</taxon>
        <taxon>Spermatophyta</taxon>
        <taxon>Magnoliopsida</taxon>
        <taxon>eudicotyledons</taxon>
        <taxon>Gunneridae</taxon>
        <taxon>Pentapetalae</taxon>
        <taxon>asterids</taxon>
        <taxon>campanulids</taxon>
        <taxon>Asterales</taxon>
        <taxon>Asteraceae</taxon>
        <taxon>Asteroideae</taxon>
        <taxon>Anthemideae</taxon>
        <taxon>Anthemidinae</taxon>
        <taxon>Tanacetum</taxon>
    </lineage>
</organism>
<evidence type="ECO:0000256" key="1">
    <source>
        <dbReference type="SAM" id="Phobius"/>
    </source>
</evidence>
<protein>
    <submittedName>
        <fullName evidence="2">Uncharacterized protein</fullName>
    </submittedName>
</protein>
<accession>A0ABQ5GI98</accession>
<dbReference type="EMBL" id="BQNB010018479">
    <property type="protein sequence ID" value="GJT74884.1"/>
    <property type="molecule type" value="Genomic_DNA"/>
</dbReference>
<sequence>MASGSRGWSQGSFSCVQGRWTLGVAGRSLHVMKGEPIALFLWGRVIWRTKVRWACLKESWGNAVGVIFRACQLLLVGCFMGPPVVFVLLSQSFKLGGRWGELKMGLVWLAEWIQQNGEWAGPH</sequence>